<evidence type="ECO:0000313" key="5">
    <source>
        <dbReference type="Proteomes" id="UP000749646"/>
    </source>
</evidence>
<dbReference type="GO" id="GO:0008270">
    <property type="term" value="F:zinc ion binding"/>
    <property type="evidence" value="ECO:0007669"/>
    <property type="project" value="UniProtKB-KW"/>
</dbReference>
<accession>A0A9P6LQH9</accession>
<dbReference type="PROSITE" id="PS50157">
    <property type="entry name" value="ZINC_FINGER_C2H2_2"/>
    <property type="match status" value="1"/>
</dbReference>
<keyword evidence="1" id="KW-0479">Metal-binding</keyword>
<dbReference type="PROSITE" id="PS00028">
    <property type="entry name" value="ZINC_FINGER_C2H2_1"/>
    <property type="match status" value="1"/>
</dbReference>
<evidence type="ECO:0000256" key="1">
    <source>
        <dbReference type="PROSITE-ProRule" id="PRU00042"/>
    </source>
</evidence>
<evidence type="ECO:0000259" key="3">
    <source>
        <dbReference type="PROSITE" id="PS50157"/>
    </source>
</evidence>
<feature type="non-terminal residue" evidence="4">
    <location>
        <position position="341"/>
    </location>
</feature>
<evidence type="ECO:0000313" key="4">
    <source>
        <dbReference type="EMBL" id="KAF9923066.1"/>
    </source>
</evidence>
<keyword evidence="5" id="KW-1185">Reference proteome</keyword>
<dbReference type="OrthoDB" id="6077919at2759"/>
<feature type="compositionally biased region" description="Low complexity" evidence="2">
    <location>
        <begin position="269"/>
        <end position="282"/>
    </location>
</feature>
<dbReference type="InterPro" id="IPR036236">
    <property type="entry name" value="Znf_C2H2_sf"/>
</dbReference>
<feature type="region of interest" description="Disordered" evidence="2">
    <location>
        <begin position="145"/>
        <end position="179"/>
    </location>
</feature>
<organism evidence="4 5">
    <name type="scientific">Modicella reniformis</name>
    <dbReference type="NCBI Taxonomy" id="1440133"/>
    <lineage>
        <taxon>Eukaryota</taxon>
        <taxon>Fungi</taxon>
        <taxon>Fungi incertae sedis</taxon>
        <taxon>Mucoromycota</taxon>
        <taxon>Mortierellomycotina</taxon>
        <taxon>Mortierellomycetes</taxon>
        <taxon>Mortierellales</taxon>
        <taxon>Mortierellaceae</taxon>
        <taxon>Modicella</taxon>
    </lineage>
</organism>
<feature type="domain" description="C2H2-type" evidence="3">
    <location>
        <begin position="316"/>
        <end position="341"/>
    </location>
</feature>
<sequence length="341" mass="36905">MADRNTLFQAKLGMPIGQEDTTTTKQTELTSGNLSYLIKVKPADIKLMGDEHRTATQGGFSPDHCSSESTGSVPPRHFALVSVSLECQLNGLLNRAEQRADVATISDADMATVPQFGSSVPTAITASRPTIQPQGCTVVLHVSESHSVENGVKTSPVQSALKSEEEEISAAQDGESSQHFTMLPPVQLGEEGYYTARNIQELFALWKGKRAVLSPSISSDKSDYHETPRATADSRGRSTSSSSAEEQQRNGEAKQQQSKNEDDEDSDDGSSQSGDDAQSGESSLKRRKTPMATSSRSKSSKGKGRDKKPEPEEKKHQCPHCPRAFSRPSQLAIHNHIHTGE</sequence>
<evidence type="ECO:0000256" key="2">
    <source>
        <dbReference type="SAM" id="MobiDB-lite"/>
    </source>
</evidence>
<dbReference type="SUPFAM" id="SSF57667">
    <property type="entry name" value="beta-beta-alpha zinc fingers"/>
    <property type="match status" value="1"/>
</dbReference>
<name>A0A9P6LQH9_9FUNG</name>
<feature type="compositionally biased region" description="Basic and acidic residues" evidence="2">
    <location>
        <begin position="307"/>
        <end position="316"/>
    </location>
</feature>
<feature type="compositionally biased region" description="Basic and acidic residues" evidence="2">
    <location>
        <begin position="220"/>
        <end position="236"/>
    </location>
</feature>
<feature type="region of interest" description="Disordered" evidence="2">
    <location>
        <begin position="215"/>
        <end position="341"/>
    </location>
</feature>
<comment type="caution">
    <text evidence="4">The sequence shown here is derived from an EMBL/GenBank/DDBJ whole genome shotgun (WGS) entry which is preliminary data.</text>
</comment>
<keyword evidence="1" id="KW-0862">Zinc</keyword>
<dbReference type="Gene3D" id="3.30.160.60">
    <property type="entry name" value="Classic Zinc Finger"/>
    <property type="match status" value="1"/>
</dbReference>
<keyword evidence="1" id="KW-0863">Zinc-finger</keyword>
<dbReference type="Proteomes" id="UP000749646">
    <property type="component" value="Unassembled WGS sequence"/>
</dbReference>
<dbReference type="EMBL" id="JAAAHW010010758">
    <property type="protein sequence ID" value="KAF9923066.1"/>
    <property type="molecule type" value="Genomic_DNA"/>
</dbReference>
<feature type="compositionally biased region" description="Polar residues" evidence="2">
    <location>
        <begin position="152"/>
        <end position="161"/>
    </location>
</feature>
<protein>
    <recommendedName>
        <fullName evidence="3">C2H2-type domain-containing protein</fullName>
    </recommendedName>
</protein>
<dbReference type="InterPro" id="IPR013087">
    <property type="entry name" value="Znf_C2H2_type"/>
</dbReference>
<proteinExistence type="predicted"/>
<gene>
    <name evidence="4" type="ORF">BGZ65_009143</name>
</gene>
<reference evidence="4" key="1">
    <citation type="journal article" date="2020" name="Fungal Divers.">
        <title>Resolving the Mortierellaceae phylogeny through synthesis of multi-gene phylogenetics and phylogenomics.</title>
        <authorList>
            <person name="Vandepol N."/>
            <person name="Liber J."/>
            <person name="Desiro A."/>
            <person name="Na H."/>
            <person name="Kennedy M."/>
            <person name="Barry K."/>
            <person name="Grigoriev I.V."/>
            <person name="Miller A.N."/>
            <person name="O'Donnell K."/>
            <person name="Stajich J.E."/>
            <person name="Bonito G."/>
        </authorList>
    </citation>
    <scope>NUCLEOTIDE SEQUENCE</scope>
    <source>
        <strain evidence="4">MES-2147</strain>
    </source>
</reference>
<dbReference type="AlphaFoldDB" id="A0A9P6LQH9"/>